<keyword evidence="4" id="KW-1185">Reference proteome</keyword>
<dbReference type="Gene3D" id="3.30.300.30">
    <property type="match status" value="1"/>
</dbReference>
<dbReference type="Proteomes" id="UP000077002">
    <property type="component" value="Unassembled WGS sequence"/>
</dbReference>
<dbReference type="GeneID" id="34595993"/>
<dbReference type="InterPro" id="IPR045851">
    <property type="entry name" value="AMP-bd_C_sf"/>
</dbReference>
<proteinExistence type="predicted"/>
<evidence type="ECO:0000259" key="1">
    <source>
        <dbReference type="Pfam" id="PF00501"/>
    </source>
</evidence>
<accession>A0A177FNV8</accession>
<dbReference type="InterPro" id="IPR042099">
    <property type="entry name" value="ANL_N_sf"/>
</dbReference>
<dbReference type="Pfam" id="PF13193">
    <property type="entry name" value="AMP-binding_C"/>
    <property type="match status" value="1"/>
</dbReference>
<sequence>MSVPANHKPRQLWRPRKGVDTQTDRFRRFVNQRRGLNLQNYHQLHKYSCDDDTAPQFWVDLIHFVELKAEGNLDYAIPAGRIPLFPPPEFFPGVKLSFPENLLSGRPPNEIAVHVVQEGGTRIKDYTWVELYSMVERAADALISLGVKKHDRVAAVLSNRLETVVLCLATLSMGAIWSSSSPDMGESGILDRLTQIKPRIVFGEASVVFKGKAMDLAAKNAAIVRGLEGFSEFKTLVVLPPQGHEGSPKKQHNNSGRQVLSYEDFLKHSIGRPLKFTRLPFSHPGFIVYSSGTTGWIMWAMVLCGLSYGGRTVIYDGSPLYPDNLVLLRLVEKLRISLLGISPRLLLEIKKAGLVPRDILDLSSLRTVTSTGSILNEELCEWFYDVGFPKGVHLLSTCGGTDLACSLVSGNPTLPMHAGEIQCKCLGMAVDVAQSDTAQFESIESTGAAGQLVTTRPYPSEPLKFWGPGGQEKYYSSYFEQLGPYVWWQGDFIRRSPETGGYVVLGRSDGVLNPSGVRFGSAEIYEVLDKIPGIVESICVGQRRPTDQDEAVVLFLVLEPGKTLTSEFEHLIKDSIKRERSPRHVPKYVFPVSTVPYTINGKKIEIAVKKIISGENIVPSGAVANPESFAEFRKFVNVEKMYQEQCRERQQKAKL</sequence>
<evidence type="ECO:0000259" key="2">
    <source>
        <dbReference type="Pfam" id="PF13193"/>
    </source>
</evidence>
<dbReference type="AlphaFoldDB" id="A0A177FNV8"/>
<dbReference type="EMBL" id="LVKK01000003">
    <property type="protein sequence ID" value="OAG44849.1"/>
    <property type="molecule type" value="Genomic_DNA"/>
</dbReference>
<dbReference type="PANTHER" id="PTHR42921:SF4">
    <property type="entry name" value="ACETOACETYL-COA SYNTHASE (AFU_ORTHOLOGUE AFUA_8G04770)"/>
    <property type="match status" value="1"/>
</dbReference>
<comment type="caution">
    <text evidence="3">The sequence shown here is derived from an EMBL/GenBank/DDBJ whole genome shotgun (WGS) entry which is preliminary data.</text>
</comment>
<dbReference type="OrthoDB" id="10253869at2759"/>
<dbReference type="InterPro" id="IPR025110">
    <property type="entry name" value="AMP-bd_C"/>
</dbReference>
<protein>
    <submittedName>
        <fullName evidence="3">F-box and WD-40 domain-containing protein 1/11</fullName>
    </submittedName>
</protein>
<name>A0A177FNV8_9EURO</name>
<dbReference type="InterPro" id="IPR000873">
    <property type="entry name" value="AMP-dep_synth/lig_dom"/>
</dbReference>
<dbReference type="PANTHER" id="PTHR42921">
    <property type="entry name" value="ACETOACETYL-COA SYNTHETASE"/>
    <property type="match status" value="1"/>
</dbReference>
<gene>
    <name evidence="3" type="ORF">AYO21_00811</name>
</gene>
<evidence type="ECO:0000313" key="3">
    <source>
        <dbReference type="EMBL" id="OAG44849.1"/>
    </source>
</evidence>
<dbReference type="Gene3D" id="3.40.50.12780">
    <property type="entry name" value="N-terminal domain of ligase-like"/>
    <property type="match status" value="2"/>
</dbReference>
<evidence type="ECO:0000313" key="4">
    <source>
        <dbReference type="Proteomes" id="UP000077002"/>
    </source>
</evidence>
<dbReference type="Pfam" id="PF00501">
    <property type="entry name" value="AMP-binding"/>
    <property type="match status" value="2"/>
</dbReference>
<dbReference type="RefSeq" id="XP_022516801.1">
    <property type="nucleotide sequence ID" value="XM_022650798.1"/>
</dbReference>
<reference evidence="3 4" key="1">
    <citation type="submission" date="2016-03" db="EMBL/GenBank/DDBJ databases">
        <title>Draft genome sequence of the Fonsecaea monophora CBS 269.37.</title>
        <authorList>
            <person name="Bombassaro A."/>
            <person name="Vinicius W.A."/>
            <person name="De Hoog S."/>
            <person name="Sun J."/>
            <person name="Souza E.M."/>
            <person name="Raittz R.T."/>
            <person name="Costa F."/>
            <person name="Leao A.C."/>
            <person name="Tadra-Sfeir M.Z."/>
            <person name="Baura V."/>
            <person name="Balsanelli E."/>
            <person name="Pedrosa F.O."/>
            <person name="Moreno L.F."/>
            <person name="Steffens M.B."/>
            <person name="Xi L."/>
            <person name="Bocca A.L."/>
            <person name="Felipe M.S."/>
            <person name="Teixeira M."/>
            <person name="Telles Filho F.Q."/>
            <person name="Azevedo C.M."/>
            <person name="Gomes R."/>
            <person name="Vicente V.A."/>
        </authorList>
    </citation>
    <scope>NUCLEOTIDE SEQUENCE [LARGE SCALE GENOMIC DNA]</scope>
    <source>
        <strain evidence="3 4">CBS 269.37</strain>
    </source>
</reference>
<dbReference type="SUPFAM" id="SSF56801">
    <property type="entry name" value="Acetyl-CoA synthetase-like"/>
    <property type="match status" value="1"/>
</dbReference>
<feature type="domain" description="AMP-dependent synthetase/ligase" evidence="1">
    <location>
        <begin position="107"/>
        <end position="295"/>
    </location>
</feature>
<feature type="domain" description="AMP-binding enzyme C-terminal" evidence="2">
    <location>
        <begin position="526"/>
        <end position="602"/>
    </location>
</feature>
<feature type="domain" description="AMP-dependent synthetase/ligase" evidence="1">
    <location>
        <begin position="300"/>
        <end position="433"/>
    </location>
</feature>
<organism evidence="3 4">
    <name type="scientific">Fonsecaea monophora</name>
    <dbReference type="NCBI Taxonomy" id="254056"/>
    <lineage>
        <taxon>Eukaryota</taxon>
        <taxon>Fungi</taxon>
        <taxon>Dikarya</taxon>
        <taxon>Ascomycota</taxon>
        <taxon>Pezizomycotina</taxon>
        <taxon>Eurotiomycetes</taxon>
        <taxon>Chaetothyriomycetidae</taxon>
        <taxon>Chaetothyriales</taxon>
        <taxon>Herpotrichiellaceae</taxon>
        <taxon>Fonsecaea</taxon>
    </lineage>
</organism>
<dbReference type="GO" id="GO:0030729">
    <property type="term" value="F:acetoacetate-CoA ligase activity"/>
    <property type="evidence" value="ECO:0007669"/>
    <property type="project" value="TreeGrafter"/>
</dbReference>